<evidence type="ECO:0000256" key="6">
    <source>
        <dbReference type="ARBA" id="ARBA00023186"/>
    </source>
</evidence>
<evidence type="ECO:0000256" key="2">
    <source>
        <dbReference type="ARBA" id="ARBA00022490"/>
    </source>
</evidence>
<dbReference type="FunFam" id="3.30.565.10:FF:000076">
    <property type="entry name" value="Molecular chaperone HtpG"/>
    <property type="match status" value="1"/>
</dbReference>
<feature type="binding site" evidence="11">
    <location>
        <position position="32"/>
    </location>
    <ligand>
        <name>ATP</name>
        <dbReference type="ChEBI" id="CHEBI:30616"/>
    </ligand>
</feature>
<dbReference type="PRINTS" id="PR00775">
    <property type="entry name" value="HEATSHOCK90"/>
</dbReference>
<dbReference type="NCBIfam" id="NF003555">
    <property type="entry name" value="PRK05218.1"/>
    <property type="match status" value="1"/>
</dbReference>
<evidence type="ECO:0000256" key="1">
    <source>
        <dbReference type="ARBA" id="ARBA00008239"/>
    </source>
</evidence>
<dbReference type="InterPro" id="IPR036890">
    <property type="entry name" value="HATPase_C_sf"/>
</dbReference>
<name>A0A1S1YZE8_FLAPC</name>
<feature type="binding site" evidence="11">
    <location>
        <position position="167"/>
    </location>
    <ligand>
        <name>ATP</name>
        <dbReference type="ChEBI" id="CHEBI:30616"/>
    </ligand>
</feature>
<evidence type="ECO:0000313" key="12">
    <source>
        <dbReference type="EMBL" id="OHX66377.1"/>
    </source>
</evidence>
<evidence type="ECO:0000256" key="4">
    <source>
        <dbReference type="ARBA" id="ARBA00022840"/>
    </source>
</evidence>
<sequence length="624" mass="71526">MAAKGSISVNTENIFPIIKKFLYSDHDIFLRELVANAVDATQKLQKLASMGEFDKEIGDVTIQVEVDKENKTISITDRGIGMSEEEVEKYINQVAFSGATEFVEKFKDIDTSTIIGKFGLGFYSAFMVADNVEVITKSYKDEPAVKWKCDGSTEYEISESDKAERGTTIILHVNEDSEEFVDEFRLRTILNRYSKYMPIPIQVGEDKRTEKEGEGDDAKDIEIVEPHIINKSEPLWAKDPKTLKDEDYLNFYKELYPMSEEPMFWIHLNVDFPFELTGILYFPKVKEDVTPHKDKIQLYSRQVFITDNVEEIMPEFLRLMHGVIDSPDIPLNVSRSYLQSDANVKKISSYVTRKVADKLNSLYKNDRENFEKKWESIGLFVKYGMMTDDKFYDKAKKFCLLESLDGKLYTFEEYKEHVKASQVDKNNKSVFLYASDQGTQDTYIQAAQKKGYDVLKMDTLIDNHFISNTEHKFEDITMKRIDSDTVNNLIETDEKNESVLTEDETKQLVDIFKRALGNDKLEPKVEAMTADELPVMITKPEFMRRMEEMAAMQGGMGGMFGGMGGGDTITINGNSEFVARILKEEKEEEQNKLVNHAYDLAKLTQGNLKGGDLTSFINRSLELI</sequence>
<dbReference type="Pfam" id="PF00183">
    <property type="entry name" value="HSP90"/>
    <property type="match status" value="1"/>
</dbReference>
<evidence type="ECO:0000256" key="9">
    <source>
        <dbReference type="ARBA" id="ARBA00079544"/>
    </source>
</evidence>
<dbReference type="CDD" id="cd16927">
    <property type="entry name" value="HATPase_Hsp90-like"/>
    <property type="match status" value="1"/>
</dbReference>
<dbReference type="GO" id="GO:0005524">
    <property type="term" value="F:ATP binding"/>
    <property type="evidence" value="ECO:0007669"/>
    <property type="project" value="UniProtKB-KW"/>
</dbReference>
<dbReference type="SUPFAM" id="SSF54211">
    <property type="entry name" value="Ribosomal protein S5 domain 2-like"/>
    <property type="match status" value="1"/>
</dbReference>
<keyword evidence="3 11" id="KW-0547">Nucleotide-binding</keyword>
<dbReference type="InterPro" id="IPR037196">
    <property type="entry name" value="HSP90_C"/>
</dbReference>
<keyword evidence="6" id="KW-0143">Chaperone</keyword>
<keyword evidence="4 11" id="KW-0067">ATP-binding</keyword>
<dbReference type="OrthoDB" id="9802640at2"/>
<dbReference type="InterPro" id="IPR020575">
    <property type="entry name" value="Hsp90_N"/>
</dbReference>
<evidence type="ECO:0000256" key="5">
    <source>
        <dbReference type="ARBA" id="ARBA00023016"/>
    </source>
</evidence>
<dbReference type="GO" id="GO:0051082">
    <property type="term" value="F:unfolded protein binding"/>
    <property type="evidence" value="ECO:0007669"/>
    <property type="project" value="InterPro"/>
</dbReference>
<keyword evidence="5" id="KW-0346">Stress response</keyword>
<dbReference type="Gene3D" id="3.30.230.80">
    <property type="match status" value="1"/>
</dbReference>
<dbReference type="GO" id="GO:0016887">
    <property type="term" value="F:ATP hydrolysis activity"/>
    <property type="evidence" value="ECO:0007669"/>
    <property type="project" value="InterPro"/>
</dbReference>
<comment type="caution">
    <text evidence="12">The sequence shown here is derived from an EMBL/GenBank/DDBJ whole genome shotgun (WGS) entry which is preliminary data.</text>
</comment>
<organism evidence="12 13">
    <name type="scientific">Flammeovirga pacifica</name>
    <dbReference type="NCBI Taxonomy" id="915059"/>
    <lineage>
        <taxon>Bacteria</taxon>
        <taxon>Pseudomonadati</taxon>
        <taxon>Bacteroidota</taxon>
        <taxon>Cytophagia</taxon>
        <taxon>Cytophagales</taxon>
        <taxon>Flammeovirgaceae</taxon>
        <taxon>Flammeovirga</taxon>
    </lineage>
</organism>
<evidence type="ECO:0000313" key="13">
    <source>
        <dbReference type="Proteomes" id="UP000179797"/>
    </source>
</evidence>
<dbReference type="FunFam" id="3.30.230.80:FF:000008">
    <property type="entry name" value="Molecular chaperone HtpG"/>
    <property type="match status" value="1"/>
</dbReference>
<feature type="binding site" evidence="11">
    <location>
        <begin position="97"/>
        <end position="98"/>
    </location>
    <ligand>
        <name>ATP</name>
        <dbReference type="ChEBI" id="CHEBI:30616"/>
    </ligand>
</feature>
<dbReference type="RefSeq" id="WP_044224807.1">
    <property type="nucleotide sequence ID" value="NZ_JRYR02000001.1"/>
</dbReference>
<evidence type="ECO:0000256" key="8">
    <source>
        <dbReference type="ARBA" id="ARBA00070675"/>
    </source>
</evidence>
<evidence type="ECO:0000256" key="10">
    <source>
        <dbReference type="ARBA" id="ARBA00080411"/>
    </source>
</evidence>
<evidence type="ECO:0000256" key="7">
    <source>
        <dbReference type="ARBA" id="ARBA00067988"/>
    </source>
</evidence>
<feature type="binding site" evidence="11">
    <location>
        <position position="36"/>
    </location>
    <ligand>
        <name>ATP</name>
        <dbReference type="ChEBI" id="CHEBI:30616"/>
    </ligand>
</feature>
<dbReference type="STRING" id="915059.NH26_08430"/>
<dbReference type="Gene3D" id="3.40.50.11260">
    <property type="match status" value="1"/>
</dbReference>
<dbReference type="EMBL" id="JRYR02000001">
    <property type="protein sequence ID" value="OHX66377.1"/>
    <property type="molecule type" value="Genomic_DNA"/>
</dbReference>
<feature type="binding site" evidence="11">
    <location>
        <position position="77"/>
    </location>
    <ligand>
        <name>ATP</name>
        <dbReference type="ChEBI" id="CHEBI:30616"/>
    </ligand>
</feature>
<dbReference type="PIRSF" id="PIRSF002583">
    <property type="entry name" value="Hsp90"/>
    <property type="match status" value="1"/>
</dbReference>
<dbReference type="GO" id="GO:0140662">
    <property type="term" value="F:ATP-dependent protein folding chaperone"/>
    <property type="evidence" value="ECO:0007669"/>
    <property type="project" value="InterPro"/>
</dbReference>
<dbReference type="InterPro" id="IPR019805">
    <property type="entry name" value="Heat_shock_protein_90_CS"/>
</dbReference>
<dbReference type="Gene3D" id="1.20.120.790">
    <property type="entry name" value="Heat shock protein 90, C-terminal domain"/>
    <property type="match status" value="1"/>
</dbReference>
<keyword evidence="13" id="KW-1185">Reference proteome</keyword>
<protein>
    <recommendedName>
        <fullName evidence="8">Chaperone protein HtpG</fullName>
    </recommendedName>
    <alternativeName>
        <fullName evidence="7">Chaperone protein htpG</fullName>
    </alternativeName>
    <alternativeName>
        <fullName evidence="9 10">Heat shock protein HtpG</fullName>
    </alternativeName>
</protein>
<dbReference type="Proteomes" id="UP000179797">
    <property type="component" value="Unassembled WGS sequence"/>
</dbReference>
<proteinExistence type="inferred from homology"/>
<reference evidence="12 13" key="1">
    <citation type="journal article" date="2012" name="Int. J. Syst. Evol. Microbiol.">
        <title>Flammeovirga pacifica sp. nov., isolated from deep-sea sediment.</title>
        <authorList>
            <person name="Xu H."/>
            <person name="Fu Y."/>
            <person name="Yang N."/>
            <person name="Ding Z."/>
            <person name="Lai Q."/>
            <person name="Zeng R."/>
        </authorList>
    </citation>
    <scope>NUCLEOTIDE SEQUENCE [LARGE SCALE GENOMIC DNA]</scope>
    <source>
        <strain evidence="13">DSM 24597 / LMG 26175 / WPAGA1</strain>
    </source>
</reference>
<dbReference type="Pfam" id="PF13589">
    <property type="entry name" value="HATPase_c_3"/>
    <property type="match status" value="1"/>
</dbReference>
<dbReference type="InterPro" id="IPR001404">
    <property type="entry name" value="Hsp90_fam"/>
</dbReference>
<accession>A0A1S1YZE8</accession>
<comment type="similarity">
    <text evidence="1">Belongs to the heat shock protein 90 family.</text>
</comment>
<gene>
    <name evidence="12" type="ORF">NH26_08430</name>
</gene>
<feature type="binding site" evidence="11">
    <location>
        <position position="82"/>
    </location>
    <ligand>
        <name>ATP</name>
        <dbReference type="ChEBI" id="CHEBI:30616"/>
    </ligand>
</feature>
<dbReference type="PROSITE" id="PS00298">
    <property type="entry name" value="HSP90"/>
    <property type="match status" value="1"/>
</dbReference>
<feature type="binding site" evidence="11">
    <location>
        <position position="335"/>
    </location>
    <ligand>
        <name>ATP</name>
        <dbReference type="ChEBI" id="CHEBI:30616"/>
    </ligand>
</feature>
<evidence type="ECO:0000256" key="3">
    <source>
        <dbReference type="ARBA" id="ARBA00022741"/>
    </source>
</evidence>
<dbReference type="PANTHER" id="PTHR11528">
    <property type="entry name" value="HEAT SHOCK PROTEIN 90 FAMILY MEMBER"/>
    <property type="match status" value="1"/>
</dbReference>
<dbReference type="Gene3D" id="3.30.565.10">
    <property type="entry name" value="Histidine kinase-like ATPase, C-terminal domain"/>
    <property type="match status" value="1"/>
</dbReference>
<keyword evidence="2" id="KW-0963">Cytoplasm</keyword>
<dbReference type="SUPFAM" id="SSF110942">
    <property type="entry name" value="HSP90 C-terminal domain"/>
    <property type="match status" value="1"/>
</dbReference>
<dbReference type="AlphaFoldDB" id="A0A1S1YZE8"/>
<dbReference type="SUPFAM" id="SSF55874">
    <property type="entry name" value="ATPase domain of HSP90 chaperone/DNA topoisomerase II/histidine kinase"/>
    <property type="match status" value="1"/>
</dbReference>
<dbReference type="InterPro" id="IPR020568">
    <property type="entry name" value="Ribosomal_Su5_D2-typ_SF"/>
</dbReference>
<evidence type="ECO:0000256" key="11">
    <source>
        <dbReference type="PIRSR" id="PIRSR002583-1"/>
    </source>
</evidence>